<dbReference type="InterPro" id="IPR007229">
    <property type="entry name" value="Nic_PRibTrfase-Fam"/>
</dbReference>
<dbReference type="InterPro" id="IPR006405">
    <property type="entry name" value="Nic_PRibTrfase_pncB"/>
</dbReference>
<comment type="catalytic activity">
    <reaction evidence="8 9">
        <text>5-phospho-alpha-D-ribose 1-diphosphate + nicotinate + ATP + H2O = nicotinate beta-D-ribonucleotide + ADP + phosphate + diphosphate</text>
        <dbReference type="Rhea" id="RHEA:36163"/>
        <dbReference type="ChEBI" id="CHEBI:15377"/>
        <dbReference type="ChEBI" id="CHEBI:30616"/>
        <dbReference type="ChEBI" id="CHEBI:32544"/>
        <dbReference type="ChEBI" id="CHEBI:33019"/>
        <dbReference type="ChEBI" id="CHEBI:43474"/>
        <dbReference type="ChEBI" id="CHEBI:57502"/>
        <dbReference type="ChEBI" id="CHEBI:58017"/>
        <dbReference type="ChEBI" id="CHEBI:456216"/>
        <dbReference type="EC" id="6.3.4.21"/>
    </reaction>
</comment>
<evidence type="ECO:0000256" key="2">
    <source>
        <dbReference type="ARBA" id="ARBA00010897"/>
    </source>
</evidence>
<comment type="caution">
    <text evidence="12">The sequence shown here is derived from an EMBL/GenBank/DDBJ whole genome shotgun (WGS) entry which is preliminary data.</text>
</comment>
<dbReference type="GO" id="GO:0005829">
    <property type="term" value="C:cytosol"/>
    <property type="evidence" value="ECO:0007669"/>
    <property type="project" value="TreeGrafter"/>
</dbReference>
<reference evidence="12" key="1">
    <citation type="submission" date="2019-07" db="EMBL/GenBank/DDBJ databases">
        <title>Genomic Encyclopedia of Type Strains, Phase IV (KMG-IV): sequencing the most valuable type-strain genomes for metagenomic binning, comparative biology and taxonomic classification.</title>
        <authorList>
            <person name="Goeker M."/>
        </authorList>
    </citation>
    <scope>NUCLEOTIDE SEQUENCE</scope>
    <source>
        <strain evidence="12">DSM 44596</strain>
    </source>
</reference>
<dbReference type="NCBIfam" id="TIGR01513">
    <property type="entry name" value="NAPRTase_put"/>
    <property type="match status" value="1"/>
</dbReference>
<evidence type="ECO:0000256" key="6">
    <source>
        <dbReference type="ARBA" id="ARBA00022642"/>
    </source>
</evidence>
<sequence length="496" mass="52319">MIATASDCSGTARGAEAVVETVAEPKTMSPGYGAIRGDNTHPRGLPPRVMCVPTQISDTRDAAASTALLTDQYELTMLSAALADGSAFRTCSFEVFARRLPDGRRYGIVAGTERLLDALEHFRFGEPELAIVSKFLDDTTVEWLRNYRFSGDIDGYREGDFYFPGSPILSVRGSFAECVLLETLALSILNHDSAIASAAARMVSAADGRRLIEMGSRRTHEQAAVASSRAAYLAGFDATSNLEAVRRHDVPGAGTSAHAFTLLHTTDNGTDEAAAFRAQVDVLGVSTTLLVDTYDITEGVKTAIAVAGTELGGVRIDSGDLGVVTRQVRRQLDDLGATKTRIVVSGDLDEYAIAALRAEPVDTYGVGTSLVIGSGAPTAGMVYKLVEVDGIPVEKRSTNKASRGGAKKALRIARQTGTLVEEVIYPADAPSPFTAADGATELMIPLVRGGKTVDGVPTLEESRAVVKAGLLSLPWEGLKLSRGDSAVPVRFVGGGH</sequence>
<dbReference type="InterPro" id="IPR036068">
    <property type="entry name" value="Nicotinate_pribotase-like_C"/>
</dbReference>
<dbReference type="Pfam" id="PF17767">
    <property type="entry name" value="NAPRTase_N"/>
    <property type="match status" value="1"/>
</dbReference>
<keyword evidence="5 9" id="KW-0436">Ligase</keyword>
<dbReference type="SUPFAM" id="SSF54675">
    <property type="entry name" value="Nicotinate/Quinolinate PRTase N-terminal domain-like"/>
    <property type="match status" value="1"/>
</dbReference>
<dbReference type="Gene3D" id="3.20.140.10">
    <property type="entry name" value="nicotinate phosphoribosyltransferase"/>
    <property type="match status" value="2"/>
</dbReference>
<dbReference type="EC" id="6.3.4.21" evidence="3 9"/>
<evidence type="ECO:0000259" key="11">
    <source>
        <dbReference type="Pfam" id="PF17767"/>
    </source>
</evidence>
<dbReference type="InterPro" id="IPR040727">
    <property type="entry name" value="NAPRTase_N"/>
</dbReference>
<evidence type="ECO:0000313" key="12">
    <source>
        <dbReference type="EMBL" id="TYQ01162.1"/>
    </source>
</evidence>
<evidence type="ECO:0000256" key="1">
    <source>
        <dbReference type="ARBA" id="ARBA00004952"/>
    </source>
</evidence>
<dbReference type="EMBL" id="VNIQ01000008">
    <property type="protein sequence ID" value="TYQ01162.1"/>
    <property type="molecule type" value="Genomic_DNA"/>
</dbReference>
<dbReference type="CDD" id="cd01570">
    <property type="entry name" value="NAPRTase_A"/>
    <property type="match status" value="1"/>
</dbReference>
<dbReference type="SUPFAM" id="SSF51690">
    <property type="entry name" value="Nicotinate/Quinolinate PRTase C-terminal domain-like"/>
    <property type="match status" value="1"/>
</dbReference>
<comment type="pathway">
    <text evidence="1 9">Cofactor biosynthesis; NAD(+) biosynthesis; nicotinate D-ribonucleotide from nicotinate: step 1/1.</text>
</comment>
<dbReference type="InterPro" id="IPR013785">
    <property type="entry name" value="Aldolase_TIM"/>
</dbReference>
<organism evidence="12">
    <name type="scientific">Nocardia globerula</name>
    <dbReference type="NCBI Taxonomy" id="1818"/>
    <lineage>
        <taxon>Bacteria</taxon>
        <taxon>Bacillati</taxon>
        <taxon>Actinomycetota</taxon>
        <taxon>Actinomycetes</taxon>
        <taxon>Mycobacteriales</taxon>
        <taxon>Nocardiaceae</taxon>
        <taxon>Nocardia</taxon>
    </lineage>
</organism>
<name>A0A652YJ00_NOCGL</name>
<evidence type="ECO:0000259" key="10">
    <source>
        <dbReference type="Pfam" id="PF04095"/>
    </source>
</evidence>
<dbReference type="Gene3D" id="3.20.20.70">
    <property type="entry name" value="Aldolase class I"/>
    <property type="match status" value="1"/>
</dbReference>
<proteinExistence type="inferred from homology"/>
<keyword evidence="12" id="KW-0328">Glycosyltransferase</keyword>
<dbReference type="PANTHER" id="PTHR11098">
    <property type="entry name" value="NICOTINATE PHOSPHORIBOSYLTRANSFERASE"/>
    <property type="match status" value="1"/>
</dbReference>
<keyword evidence="6 9" id="KW-0662">Pyridine nucleotide biosynthesis</keyword>
<evidence type="ECO:0000256" key="5">
    <source>
        <dbReference type="ARBA" id="ARBA00022598"/>
    </source>
</evidence>
<dbReference type="PANTHER" id="PTHR11098:SF8">
    <property type="entry name" value="NICOTINATE PHOSPHORIBOSYLTRANSFERASE PNCB1"/>
    <property type="match status" value="1"/>
</dbReference>
<evidence type="ECO:0000256" key="7">
    <source>
        <dbReference type="ARBA" id="ARBA00022679"/>
    </source>
</evidence>
<accession>A0A652YJ00</accession>
<comment type="function">
    <text evidence="9">Catalyzes the first step in the biosynthesis of NAD from nicotinic acid, the ATP-dependent synthesis of beta-nicotinate D-ribonucleotide from nicotinate and 5-phospho-D-ribose 1-phosphate.</text>
</comment>
<dbReference type="AlphaFoldDB" id="A0A652YJ00"/>
<dbReference type="Pfam" id="PF04095">
    <property type="entry name" value="NAPRTase"/>
    <property type="match status" value="1"/>
</dbReference>
<evidence type="ECO:0000256" key="3">
    <source>
        <dbReference type="ARBA" id="ARBA00013236"/>
    </source>
</evidence>
<dbReference type="NCBIfam" id="NF009131">
    <property type="entry name" value="PRK12484.1"/>
    <property type="match status" value="1"/>
</dbReference>
<feature type="domain" description="Nicotinate/nicotinamide phosphoribosyltransferase" evidence="10">
    <location>
        <begin position="211"/>
        <end position="388"/>
    </location>
</feature>
<evidence type="ECO:0000256" key="8">
    <source>
        <dbReference type="ARBA" id="ARBA00048668"/>
    </source>
</evidence>
<comment type="similarity">
    <text evidence="2 9">Belongs to the NAPRTase family.</text>
</comment>
<dbReference type="InterPro" id="IPR041525">
    <property type="entry name" value="N/Namide_PRibTrfase"/>
</dbReference>
<dbReference type="GO" id="GO:0004516">
    <property type="term" value="F:nicotinate phosphoribosyltransferase activity"/>
    <property type="evidence" value="ECO:0007669"/>
    <property type="project" value="UniProtKB-UniRule"/>
</dbReference>
<evidence type="ECO:0000256" key="9">
    <source>
        <dbReference type="RuleBase" id="RU365100"/>
    </source>
</evidence>
<feature type="domain" description="Nicotinate phosphoribosyltransferase N-terminal" evidence="11">
    <location>
        <begin position="68"/>
        <end position="190"/>
    </location>
</feature>
<dbReference type="UniPathway" id="UPA00253">
    <property type="reaction ID" value="UER00457"/>
</dbReference>
<evidence type="ECO:0000256" key="4">
    <source>
        <dbReference type="ARBA" id="ARBA00022553"/>
    </source>
</evidence>
<protein>
    <recommendedName>
        <fullName evidence="3 9">Nicotinate phosphoribosyltransferase</fullName>
        <ecNumber evidence="3 9">6.3.4.21</ecNumber>
    </recommendedName>
</protein>
<keyword evidence="4" id="KW-0597">Phosphoprotein</keyword>
<keyword evidence="7 9" id="KW-0808">Transferase</keyword>
<gene>
    <name evidence="12" type="ORF">FNL38_10810</name>
</gene>
<dbReference type="NCBIfam" id="NF006698">
    <property type="entry name" value="PRK09243.1-5"/>
    <property type="match status" value="1"/>
</dbReference>
<dbReference type="GO" id="GO:0034355">
    <property type="term" value="P:NAD+ biosynthetic process via the salvage pathway"/>
    <property type="evidence" value="ECO:0007669"/>
    <property type="project" value="TreeGrafter"/>
</dbReference>
<comment type="PTM">
    <text evidence="9">Transiently phosphorylated on a His residue during the reaction cycle. Phosphorylation strongly increases the affinity for substrates and increases the rate of nicotinate D-ribonucleotide production. Dephosphorylation regenerates the low-affinity form of the enzyme, leading to product release.</text>
</comment>
<dbReference type="GO" id="GO:0016757">
    <property type="term" value="F:glycosyltransferase activity"/>
    <property type="evidence" value="ECO:0007669"/>
    <property type="project" value="UniProtKB-KW"/>
</dbReference>
<dbReference type="PIRSF" id="PIRSF000484">
    <property type="entry name" value="NAPRT"/>
    <property type="match status" value="1"/>
</dbReference>